<dbReference type="Pfam" id="PF03435">
    <property type="entry name" value="Sacchrp_dh_NADP"/>
    <property type="match status" value="1"/>
</dbReference>
<dbReference type="InterPro" id="IPR036291">
    <property type="entry name" value="NAD(P)-bd_dom_sf"/>
</dbReference>
<dbReference type="Proteomes" id="UP000232062">
    <property type="component" value="Unassembled WGS sequence"/>
</dbReference>
<proteinExistence type="predicted"/>
<dbReference type="AlphaFoldDB" id="A0A2M9W8X0"/>
<name>A0A2M9W8X0_9GAMM</name>
<organism evidence="2 3">
    <name type="scientific">Pantoea rodasii</name>
    <dbReference type="NCBI Taxonomy" id="1076549"/>
    <lineage>
        <taxon>Bacteria</taxon>
        <taxon>Pseudomonadati</taxon>
        <taxon>Pseudomonadota</taxon>
        <taxon>Gammaproteobacteria</taxon>
        <taxon>Enterobacterales</taxon>
        <taxon>Erwiniaceae</taxon>
        <taxon>Pantoea</taxon>
    </lineage>
</organism>
<dbReference type="OrthoDB" id="4420885at2"/>
<evidence type="ECO:0000259" key="1">
    <source>
        <dbReference type="Pfam" id="PF03435"/>
    </source>
</evidence>
<feature type="domain" description="Saccharopine dehydrogenase NADP binding" evidence="1">
    <location>
        <begin position="4"/>
        <end position="120"/>
    </location>
</feature>
<dbReference type="SUPFAM" id="SSF51735">
    <property type="entry name" value="NAD(P)-binding Rossmann-fold domains"/>
    <property type="match status" value="1"/>
</dbReference>
<sequence>MKYVMIYGATGYTGRMIVQHAVDAGVPLIIAGRNEEKLTAMANALNLPFRTFALDDPHTIDKALTDVAVLLNCAGPFMHTADALIKAAIRNQLHYLDVAAEHDSYRLAEIYEKEATAAGVMLLPGCGGTVAMLGCLALRACDRVKDPRSISLALNVAGSMSRGSAVSATQNLSLECLIRLNGQLVKQEPNELRTFNFGEGLRDCFPVTLPDLITIWRATGIPDIATFVHVSGVGFPQGDLSALPDGPSTEERERHRYQAAVELVSREGKTVRMLLDTVNGYSFTALAAAEAARRVLDGLARPGFQTPAELLGKGFAETIADTTIIEV</sequence>
<dbReference type="EMBL" id="PIQI01000026">
    <property type="protein sequence ID" value="PJZ03972.1"/>
    <property type="molecule type" value="Genomic_DNA"/>
</dbReference>
<dbReference type="STRING" id="1076549.HA45_13395"/>
<reference evidence="2 3" key="1">
    <citation type="submission" date="2017-11" db="EMBL/GenBank/DDBJ databases">
        <title>The genome sequence of Pantoea rodasii DSM 26611.</title>
        <authorList>
            <person name="Gao J."/>
            <person name="Mao X."/>
            <person name="Sun J."/>
        </authorList>
    </citation>
    <scope>NUCLEOTIDE SEQUENCE [LARGE SCALE GENOMIC DNA]</scope>
    <source>
        <strain evidence="2 3">DSM 26611</strain>
    </source>
</reference>
<dbReference type="PANTHER" id="PTHR43781:SF1">
    <property type="entry name" value="SACCHAROPINE DEHYDROGENASE"/>
    <property type="match status" value="1"/>
</dbReference>
<accession>A0A2M9W8X0</accession>
<dbReference type="RefSeq" id="WP_100703156.1">
    <property type="nucleotide sequence ID" value="NZ_MLFP01000009.1"/>
</dbReference>
<keyword evidence="3" id="KW-1185">Reference proteome</keyword>
<evidence type="ECO:0000313" key="2">
    <source>
        <dbReference type="EMBL" id="PJZ03972.1"/>
    </source>
</evidence>
<evidence type="ECO:0000313" key="3">
    <source>
        <dbReference type="Proteomes" id="UP000232062"/>
    </source>
</evidence>
<dbReference type="Gene3D" id="3.40.50.720">
    <property type="entry name" value="NAD(P)-binding Rossmann-like Domain"/>
    <property type="match status" value="1"/>
</dbReference>
<dbReference type="InterPro" id="IPR005097">
    <property type="entry name" value="Sacchrp_dh_NADP-bd"/>
</dbReference>
<dbReference type="PANTHER" id="PTHR43781">
    <property type="entry name" value="SACCHAROPINE DEHYDROGENASE"/>
    <property type="match status" value="1"/>
</dbReference>
<comment type="caution">
    <text evidence="2">The sequence shown here is derived from an EMBL/GenBank/DDBJ whole genome shotgun (WGS) entry which is preliminary data.</text>
</comment>
<gene>
    <name evidence="2" type="ORF">PRCB_18940</name>
</gene>
<protein>
    <recommendedName>
        <fullName evidence="1">Saccharopine dehydrogenase NADP binding domain-containing protein</fullName>
    </recommendedName>
</protein>